<proteinExistence type="predicted"/>
<reference evidence="2 3" key="1">
    <citation type="submission" date="2018-03" db="EMBL/GenBank/DDBJ databases">
        <title>Genome sequence of Moorella humiferrea DSM 23265.</title>
        <authorList>
            <person name="Poehlein A."/>
            <person name="Daniel R."/>
        </authorList>
    </citation>
    <scope>NUCLEOTIDE SEQUENCE [LARGE SCALE GENOMIC DNA]</scope>
    <source>
        <strain evidence="2 3">DSM 23265</strain>
    </source>
</reference>
<organism evidence="2 3">
    <name type="scientific">Neomoorella humiferrea</name>
    <dbReference type="NCBI Taxonomy" id="676965"/>
    <lineage>
        <taxon>Bacteria</taxon>
        <taxon>Bacillati</taxon>
        <taxon>Bacillota</taxon>
        <taxon>Clostridia</taxon>
        <taxon>Neomoorellales</taxon>
        <taxon>Neomoorellaceae</taxon>
        <taxon>Neomoorella</taxon>
    </lineage>
</organism>
<dbReference type="InterPro" id="IPR032030">
    <property type="entry name" value="YscD_cytoplasmic_dom"/>
</dbReference>
<dbReference type="InterPro" id="IPR008984">
    <property type="entry name" value="SMAD_FHA_dom_sf"/>
</dbReference>
<dbReference type="RefSeq" id="WP_106006407.1">
    <property type="nucleotide sequence ID" value="NZ_CP136419.1"/>
</dbReference>
<sequence length="250" mass="28634">MDLLEKNERFWQRLFDNLFRRGTGVPLQPVEIAKRMAKTMLAQRTVSVSRVYVPNIYLVHLNPGDFERLSAFEHALAEELADYLKRKAAEQNLTMVGEPRVEFEVEEEVAPGDVRIHARMEEGHLEDKKFETVQEDDTLIYKGVAEERVEETRRPSFKLVVTAGPDAGRTFLLRPGKQVIGRHPACDFLLTDEQVSRRHCQLEESHQRVLVVDLGSRNGMLINGKRVERAFLTPGDCIQVGRTVLELQLS</sequence>
<dbReference type="Pfam" id="PF12401">
    <property type="entry name" value="FhaA_N"/>
    <property type="match status" value="1"/>
</dbReference>
<dbReference type="AlphaFoldDB" id="A0A2T0AKS3"/>
<keyword evidence="3" id="KW-1185">Reference proteome</keyword>
<feature type="domain" description="FHA" evidence="1">
    <location>
        <begin position="178"/>
        <end position="227"/>
    </location>
</feature>
<accession>A0A2T0AKS3</accession>
<gene>
    <name evidence="2" type="primary">garA</name>
    <name evidence="2" type="ORF">MOHU_24970</name>
</gene>
<dbReference type="EMBL" id="PVXM01000057">
    <property type="protein sequence ID" value="PRR69194.1"/>
    <property type="molecule type" value="Genomic_DNA"/>
</dbReference>
<dbReference type="SMART" id="SM00240">
    <property type="entry name" value="FHA"/>
    <property type="match status" value="1"/>
</dbReference>
<comment type="caution">
    <text evidence="2">The sequence shown here is derived from an EMBL/GenBank/DDBJ whole genome shotgun (WGS) entry which is preliminary data.</text>
</comment>
<dbReference type="CDD" id="cd00060">
    <property type="entry name" value="FHA"/>
    <property type="match status" value="1"/>
</dbReference>
<evidence type="ECO:0000313" key="3">
    <source>
        <dbReference type="Proteomes" id="UP000238415"/>
    </source>
</evidence>
<dbReference type="InterPro" id="IPR050923">
    <property type="entry name" value="Cell_Proc_Reg/RNA_Proc"/>
</dbReference>
<dbReference type="InterPro" id="IPR042287">
    <property type="entry name" value="FhaA_N_sf"/>
</dbReference>
<dbReference type="Gene3D" id="2.60.200.20">
    <property type="match status" value="1"/>
</dbReference>
<dbReference type="PROSITE" id="PS50006">
    <property type="entry name" value="FHA_DOMAIN"/>
    <property type="match status" value="1"/>
</dbReference>
<dbReference type="Proteomes" id="UP000238415">
    <property type="component" value="Unassembled WGS sequence"/>
</dbReference>
<dbReference type="PANTHER" id="PTHR23308">
    <property type="entry name" value="NUCLEAR INHIBITOR OF PROTEIN PHOSPHATASE-1"/>
    <property type="match status" value="1"/>
</dbReference>
<evidence type="ECO:0000259" key="1">
    <source>
        <dbReference type="PROSITE" id="PS50006"/>
    </source>
</evidence>
<dbReference type="InterPro" id="IPR022128">
    <property type="entry name" value="FhaA_N"/>
</dbReference>
<protein>
    <submittedName>
        <fullName evidence="2">Glycogen accumulation regulator GarA</fullName>
    </submittedName>
</protein>
<dbReference type="Gene3D" id="3.30.2320.60">
    <property type="entry name" value="FhaA, phosphopeptide-binding domain (DUF3662)"/>
    <property type="match status" value="1"/>
</dbReference>
<dbReference type="InterPro" id="IPR000253">
    <property type="entry name" value="FHA_dom"/>
</dbReference>
<name>A0A2T0AKS3_9FIRM</name>
<dbReference type="Pfam" id="PF16697">
    <property type="entry name" value="Yop-YscD_cpl"/>
    <property type="match status" value="1"/>
</dbReference>
<dbReference type="SUPFAM" id="SSF49879">
    <property type="entry name" value="SMAD/FHA domain"/>
    <property type="match status" value="1"/>
</dbReference>
<evidence type="ECO:0000313" key="2">
    <source>
        <dbReference type="EMBL" id="PRR69194.1"/>
    </source>
</evidence>
<dbReference type="OrthoDB" id="9816434at2"/>